<name>A0A2P2N7V8_RHIMU</name>
<proteinExistence type="predicted"/>
<dbReference type="AlphaFoldDB" id="A0A2P2N7V8"/>
<dbReference type="EMBL" id="GGEC01058002">
    <property type="protein sequence ID" value="MBX38486.1"/>
    <property type="molecule type" value="Transcribed_RNA"/>
</dbReference>
<organism evidence="1">
    <name type="scientific">Rhizophora mucronata</name>
    <name type="common">Asiatic mangrove</name>
    <dbReference type="NCBI Taxonomy" id="61149"/>
    <lineage>
        <taxon>Eukaryota</taxon>
        <taxon>Viridiplantae</taxon>
        <taxon>Streptophyta</taxon>
        <taxon>Embryophyta</taxon>
        <taxon>Tracheophyta</taxon>
        <taxon>Spermatophyta</taxon>
        <taxon>Magnoliopsida</taxon>
        <taxon>eudicotyledons</taxon>
        <taxon>Gunneridae</taxon>
        <taxon>Pentapetalae</taxon>
        <taxon>rosids</taxon>
        <taxon>fabids</taxon>
        <taxon>Malpighiales</taxon>
        <taxon>Rhizophoraceae</taxon>
        <taxon>Rhizophora</taxon>
    </lineage>
</organism>
<sequence length="38" mass="4418">MDLVKKYLHVMVKRLLSLLYESFYPCSGQIVAFLSVII</sequence>
<accession>A0A2P2N7V8</accession>
<protein>
    <submittedName>
        <fullName evidence="1">Uncharacterized protein</fullName>
    </submittedName>
</protein>
<reference evidence="1" key="1">
    <citation type="submission" date="2018-02" db="EMBL/GenBank/DDBJ databases">
        <title>Rhizophora mucronata_Transcriptome.</title>
        <authorList>
            <person name="Meera S.P."/>
            <person name="Sreeshan A."/>
            <person name="Augustine A."/>
        </authorList>
    </citation>
    <scope>NUCLEOTIDE SEQUENCE</scope>
    <source>
        <tissue evidence="1">Leaf</tissue>
    </source>
</reference>
<evidence type="ECO:0000313" key="1">
    <source>
        <dbReference type="EMBL" id="MBX38486.1"/>
    </source>
</evidence>